<keyword evidence="3" id="KW-0413">Isomerase</keyword>
<gene>
    <name evidence="2" type="ORF">GCM10009017_01810</name>
    <name evidence="3" type="ORF">J2752_000722</name>
</gene>
<sequence length="155" mass="16405">MANERAVGTTDAAGGDGAAGVVLRPRPDAFDVESTSLADAFDSFDETWSPRIVAALNDQHVKVARLDGAFVWHSHADADELFYVVEGALTVEYREDGDVDAVELAAGDLTVVPAGVEHRPVADGEAKVLLFEPAGTLNTGDANDDERTVSVPERL</sequence>
<dbReference type="AlphaFoldDB" id="A0A830FWW5"/>
<dbReference type="InterPro" id="IPR000595">
    <property type="entry name" value="cNMP-bd_dom"/>
</dbReference>
<evidence type="ECO:0000313" key="4">
    <source>
        <dbReference type="Proteomes" id="UP000614609"/>
    </source>
</evidence>
<proteinExistence type="predicted"/>
<dbReference type="Proteomes" id="UP000614609">
    <property type="component" value="Unassembled WGS sequence"/>
</dbReference>
<dbReference type="GO" id="GO:0016853">
    <property type="term" value="F:isomerase activity"/>
    <property type="evidence" value="ECO:0007669"/>
    <property type="project" value="UniProtKB-KW"/>
</dbReference>
<evidence type="ECO:0000313" key="2">
    <source>
        <dbReference type="EMBL" id="GGM55224.1"/>
    </source>
</evidence>
<dbReference type="InterPro" id="IPR052044">
    <property type="entry name" value="PKS_Associated_Protein"/>
</dbReference>
<protein>
    <submittedName>
        <fullName evidence="3">Mannose-6-phosphate isomerase-like protein (Cupin superfamily)</fullName>
    </submittedName>
</protein>
<dbReference type="PANTHER" id="PTHR36114">
    <property type="entry name" value="16.7 KDA PROTEIN IN WHIE LOCUS"/>
    <property type="match status" value="1"/>
</dbReference>
<dbReference type="SUPFAM" id="SSF51182">
    <property type="entry name" value="RmlC-like cupins"/>
    <property type="match status" value="1"/>
</dbReference>
<organism evidence="2 4">
    <name type="scientific">Halarchaeum rubridurum</name>
    <dbReference type="NCBI Taxonomy" id="489911"/>
    <lineage>
        <taxon>Archaea</taxon>
        <taxon>Methanobacteriati</taxon>
        <taxon>Methanobacteriota</taxon>
        <taxon>Stenosarchaea group</taxon>
        <taxon>Halobacteria</taxon>
        <taxon>Halobacteriales</taxon>
        <taxon>Halobacteriaceae</taxon>
    </lineage>
</organism>
<dbReference type="PROSITE" id="PS50042">
    <property type="entry name" value="CNMP_BINDING_3"/>
    <property type="match status" value="1"/>
</dbReference>
<accession>A0A830FWW5</accession>
<name>A0A830FWW5_9EURY</name>
<evidence type="ECO:0000313" key="3">
    <source>
        <dbReference type="EMBL" id="MBP1953841.1"/>
    </source>
</evidence>
<dbReference type="Gene3D" id="2.60.120.10">
    <property type="entry name" value="Jelly Rolls"/>
    <property type="match status" value="1"/>
</dbReference>
<dbReference type="PANTHER" id="PTHR36114:SF1">
    <property type="entry name" value="16.7 KDA PROTEIN IN WHIE LOCUS"/>
    <property type="match status" value="1"/>
</dbReference>
<reference evidence="3" key="3">
    <citation type="submission" date="2021-03" db="EMBL/GenBank/DDBJ databases">
        <title>Genomic Encyclopedia of Type Strains, Phase IV (KMG-IV): sequencing the most valuable type-strain genomes for metagenomic binning, comparative biology and taxonomic classification.</title>
        <authorList>
            <person name="Goeker M."/>
        </authorList>
    </citation>
    <scope>NUCLEOTIDE SEQUENCE</scope>
    <source>
        <strain evidence="3">DSM 22443</strain>
    </source>
</reference>
<keyword evidence="4" id="KW-1185">Reference proteome</keyword>
<dbReference type="EMBL" id="BMOO01000001">
    <property type="protein sequence ID" value="GGM55224.1"/>
    <property type="molecule type" value="Genomic_DNA"/>
</dbReference>
<evidence type="ECO:0000259" key="1">
    <source>
        <dbReference type="PROSITE" id="PS50042"/>
    </source>
</evidence>
<comment type="caution">
    <text evidence="2">The sequence shown here is derived from an EMBL/GenBank/DDBJ whole genome shotgun (WGS) entry which is preliminary data.</text>
</comment>
<dbReference type="InterPro" id="IPR011051">
    <property type="entry name" value="RmlC_Cupin_sf"/>
</dbReference>
<dbReference type="Pfam" id="PF07883">
    <property type="entry name" value="Cupin_2"/>
    <property type="match status" value="1"/>
</dbReference>
<dbReference type="Proteomes" id="UP000765891">
    <property type="component" value="Unassembled WGS sequence"/>
</dbReference>
<reference evidence="2" key="1">
    <citation type="journal article" date="2014" name="Int. J. Syst. Evol. Microbiol.">
        <title>Complete genome sequence of Corynebacterium casei LMG S-19264T (=DSM 44701T), isolated from a smear-ripened cheese.</title>
        <authorList>
            <consortium name="US DOE Joint Genome Institute (JGI-PGF)"/>
            <person name="Walter F."/>
            <person name="Albersmeier A."/>
            <person name="Kalinowski J."/>
            <person name="Ruckert C."/>
        </authorList>
    </citation>
    <scope>NUCLEOTIDE SEQUENCE</scope>
    <source>
        <strain evidence="2">JCM 16108</strain>
    </source>
</reference>
<feature type="domain" description="Cyclic nucleotide-binding" evidence="1">
    <location>
        <begin position="40"/>
        <end position="108"/>
    </location>
</feature>
<dbReference type="CDD" id="cd02226">
    <property type="entry name" value="cupin_YdbB-like"/>
    <property type="match status" value="1"/>
</dbReference>
<dbReference type="InterPro" id="IPR013096">
    <property type="entry name" value="Cupin_2"/>
</dbReference>
<dbReference type="EMBL" id="JAGGKO010000001">
    <property type="protein sequence ID" value="MBP1953841.1"/>
    <property type="molecule type" value="Genomic_DNA"/>
</dbReference>
<reference evidence="2" key="2">
    <citation type="submission" date="2020-09" db="EMBL/GenBank/DDBJ databases">
        <authorList>
            <person name="Sun Q."/>
            <person name="Ohkuma M."/>
        </authorList>
    </citation>
    <scope>NUCLEOTIDE SEQUENCE</scope>
    <source>
        <strain evidence="2">JCM 16108</strain>
    </source>
</reference>
<dbReference type="InterPro" id="IPR014710">
    <property type="entry name" value="RmlC-like_jellyroll"/>
</dbReference>